<dbReference type="PANTHER" id="PTHR13789:SF147">
    <property type="entry name" value="PUTATIVE (AFU_ORTHOLOGUE AFUA_2G01950)-RELATED"/>
    <property type="match status" value="1"/>
</dbReference>
<evidence type="ECO:0000256" key="6">
    <source>
        <dbReference type="SAM" id="Phobius"/>
    </source>
</evidence>
<dbReference type="GO" id="GO:0071949">
    <property type="term" value="F:FAD binding"/>
    <property type="evidence" value="ECO:0007669"/>
    <property type="project" value="InterPro"/>
</dbReference>
<dbReference type="PRINTS" id="PR00420">
    <property type="entry name" value="RNGMNOXGNASE"/>
</dbReference>
<evidence type="ECO:0000256" key="4">
    <source>
        <dbReference type="ARBA" id="ARBA00023002"/>
    </source>
</evidence>
<dbReference type="GO" id="GO:0004497">
    <property type="term" value="F:monooxygenase activity"/>
    <property type="evidence" value="ECO:0007669"/>
    <property type="project" value="UniProtKB-KW"/>
</dbReference>
<evidence type="ECO:0000313" key="9">
    <source>
        <dbReference type="Proteomes" id="UP001055115"/>
    </source>
</evidence>
<dbReference type="EMBL" id="BQXU01000007">
    <property type="protein sequence ID" value="GKT43292.1"/>
    <property type="molecule type" value="Genomic_DNA"/>
</dbReference>
<proteinExistence type="inferred from homology"/>
<dbReference type="SUPFAM" id="SSF54373">
    <property type="entry name" value="FAD-linked reductases, C-terminal domain"/>
    <property type="match status" value="1"/>
</dbReference>
<protein>
    <submittedName>
        <fullName evidence="8">FAD-dependent monooxygenase OpS4</fullName>
    </submittedName>
</protein>
<reference evidence="8 9" key="1">
    <citation type="submission" date="2022-03" db="EMBL/GenBank/DDBJ databases">
        <title>Genome data of Colletotrichum spp.</title>
        <authorList>
            <person name="Utami Y.D."/>
            <person name="Hiruma K."/>
        </authorList>
    </citation>
    <scope>NUCLEOTIDE SEQUENCE [LARGE SCALE GENOMIC DNA]</scope>
    <source>
        <strain evidence="8 9">MAFF 239500</strain>
    </source>
</reference>
<dbReference type="AlphaFoldDB" id="A0AA37L7K9"/>
<accession>A0AA37L7K9</accession>
<evidence type="ECO:0000256" key="3">
    <source>
        <dbReference type="ARBA" id="ARBA00022827"/>
    </source>
</evidence>
<organism evidence="8 9">
    <name type="scientific">Colletotrichum spaethianum</name>
    <dbReference type="NCBI Taxonomy" id="700344"/>
    <lineage>
        <taxon>Eukaryota</taxon>
        <taxon>Fungi</taxon>
        <taxon>Dikarya</taxon>
        <taxon>Ascomycota</taxon>
        <taxon>Pezizomycotina</taxon>
        <taxon>Sordariomycetes</taxon>
        <taxon>Hypocreomycetidae</taxon>
        <taxon>Glomerellales</taxon>
        <taxon>Glomerellaceae</taxon>
        <taxon>Colletotrichum</taxon>
        <taxon>Colletotrichum spaethianum species complex</taxon>
    </lineage>
</organism>
<dbReference type="SUPFAM" id="SSF51905">
    <property type="entry name" value="FAD/NAD(P)-binding domain"/>
    <property type="match status" value="1"/>
</dbReference>
<keyword evidence="9" id="KW-1185">Reference proteome</keyword>
<name>A0AA37L7K9_9PEZI</name>
<dbReference type="RefSeq" id="XP_049125642.1">
    <property type="nucleotide sequence ID" value="XM_049269685.1"/>
</dbReference>
<gene>
    <name evidence="8" type="ORF">ColSpa_03473</name>
</gene>
<comment type="caution">
    <text evidence="8">The sequence shown here is derived from an EMBL/GenBank/DDBJ whole genome shotgun (WGS) entry which is preliminary data.</text>
</comment>
<dbReference type="InterPro" id="IPR002938">
    <property type="entry name" value="FAD-bd"/>
</dbReference>
<keyword evidence="5 8" id="KW-0503">Monooxygenase</keyword>
<evidence type="ECO:0000256" key="2">
    <source>
        <dbReference type="ARBA" id="ARBA00022630"/>
    </source>
</evidence>
<keyword evidence="2" id="KW-0285">Flavoprotein</keyword>
<dbReference type="GeneID" id="73324275"/>
<evidence type="ECO:0000256" key="1">
    <source>
        <dbReference type="ARBA" id="ARBA00007992"/>
    </source>
</evidence>
<dbReference type="Gene3D" id="3.50.50.60">
    <property type="entry name" value="FAD/NAD(P)-binding domain"/>
    <property type="match status" value="1"/>
</dbReference>
<comment type="similarity">
    <text evidence="1">Belongs to the paxM FAD-dependent monooxygenase family.</text>
</comment>
<evidence type="ECO:0000256" key="5">
    <source>
        <dbReference type="ARBA" id="ARBA00023033"/>
    </source>
</evidence>
<keyword evidence="3" id="KW-0274">FAD</keyword>
<sequence length="469" mass="51458">METPQDEYSFTYRRAVKPRNVIIIGAGVAGLSAGIALAQTGHSVTILERVPKISEAGAGLQLAPNATRILQRLGVLEEVMQHISVLSRVSIRRYDSDDELGSTPLMPSIGLRYGAPMGVIHRGDLQCVLLKAALQAGCRIRTSQVVVGVHPLFLPWVQVKDLRTNDFSWVIGNIVIAADGINSTVRKQLARVTGNIDLPLPAGDAAYRLLIPREKVKHDKTLLDMLDQNVAVRYMGPGGHVMAYPVKRNTAYNLVLLHPAKNAAQRDANTEDVWSTTGNRKAMLDFYKGWSPAIQAWLSHAEEGILEWTLDTYPAMPRWVRGSVGLVGDACHPMLPYVAQGAANAIEDAAVLAAALTCTSNVPLALRAYEAVRKERAEKIAASAASTGQSLHLADGEEQRKRDDAIRKAIVGDDRADRWCDNEWQDYMWANDVVKYTIENWTELAAKVEVEQSPAPDYNGSITEPIMKL</sequence>
<feature type="transmembrane region" description="Helical" evidence="6">
    <location>
        <begin position="21"/>
        <end position="38"/>
    </location>
</feature>
<keyword evidence="4" id="KW-0560">Oxidoreductase</keyword>
<feature type="domain" description="FAD-binding" evidence="7">
    <location>
        <begin position="20"/>
        <end position="382"/>
    </location>
</feature>
<dbReference type="InterPro" id="IPR050493">
    <property type="entry name" value="FAD-dep_Monooxygenase_BioMet"/>
</dbReference>
<evidence type="ECO:0000313" key="8">
    <source>
        <dbReference type="EMBL" id="GKT43292.1"/>
    </source>
</evidence>
<evidence type="ECO:0000259" key="7">
    <source>
        <dbReference type="Pfam" id="PF01494"/>
    </source>
</evidence>
<dbReference type="Pfam" id="PF01494">
    <property type="entry name" value="FAD_binding_3"/>
    <property type="match status" value="1"/>
</dbReference>
<keyword evidence="6" id="KW-0812">Transmembrane</keyword>
<dbReference type="Proteomes" id="UP001055115">
    <property type="component" value="Unassembled WGS sequence"/>
</dbReference>
<keyword evidence="6" id="KW-0472">Membrane</keyword>
<dbReference type="InterPro" id="IPR036188">
    <property type="entry name" value="FAD/NAD-bd_sf"/>
</dbReference>
<dbReference type="PANTHER" id="PTHR13789">
    <property type="entry name" value="MONOOXYGENASE"/>
    <property type="match status" value="1"/>
</dbReference>
<keyword evidence="6" id="KW-1133">Transmembrane helix</keyword>